<keyword evidence="4" id="KW-1185">Reference proteome</keyword>
<feature type="transmembrane region" description="Helical" evidence="2">
    <location>
        <begin position="298"/>
        <end position="316"/>
    </location>
</feature>
<dbReference type="OrthoDB" id="10637145at2759"/>
<reference evidence="3 4" key="1">
    <citation type="submission" date="2014-06" db="EMBL/GenBank/DDBJ databases">
        <authorList>
            <person name="Swart Estienne"/>
        </authorList>
    </citation>
    <scope>NUCLEOTIDE SEQUENCE [LARGE SCALE GENOMIC DNA]</scope>
    <source>
        <strain evidence="3 4">130c</strain>
    </source>
</reference>
<evidence type="ECO:0000256" key="2">
    <source>
        <dbReference type="SAM" id="Phobius"/>
    </source>
</evidence>
<feature type="transmembrane region" description="Helical" evidence="2">
    <location>
        <begin position="322"/>
        <end position="339"/>
    </location>
</feature>
<keyword evidence="2" id="KW-1133">Transmembrane helix</keyword>
<dbReference type="Proteomes" id="UP000039865">
    <property type="component" value="Unassembled WGS sequence"/>
</dbReference>
<accession>A0A078AZM4</accession>
<feature type="transmembrane region" description="Helical" evidence="2">
    <location>
        <begin position="173"/>
        <end position="192"/>
    </location>
</feature>
<name>A0A078AZM4_STYLE</name>
<feature type="transmembrane region" description="Helical" evidence="2">
    <location>
        <begin position="257"/>
        <end position="286"/>
    </location>
</feature>
<feature type="region of interest" description="Disordered" evidence="1">
    <location>
        <begin position="1"/>
        <end position="32"/>
    </location>
</feature>
<dbReference type="InParanoid" id="A0A078AZM4"/>
<feature type="compositionally biased region" description="Polar residues" evidence="1">
    <location>
        <begin position="8"/>
        <end position="26"/>
    </location>
</feature>
<evidence type="ECO:0000256" key="1">
    <source>
        <dbReference type="SAM" id="MobiDB-lite"/>
    </source>
</evidence>
<keyword evidence="2" id="KW-0472">Membrane</keyword>
<gene>
    <name evidence="3" type="primary">Contig16495.g17559</name>
    <name evidence="3" type="ORF">STYLEM_16657</name>
</gene>
<dbReference type="AlphaFoldDB" id="A0A078AZM4"/>
<evidence type="ECO:0000313" key="3">
    <source>
        <dbReference type="EMBL" id="CDW87551.1"/>
    </source>
</evidence>
<organism evidence="3 4">
    <name type="scientific">Stylonychia lemnae</name>
    <name type="common">Ciliate</name>
    <dbReference type="NCBI Taxonomy" id="5949"/>
    <lineage>
        <taxon>Eukaryota</taxon>
        <taxon>Sar</taxon>
        <taxon>Alveolata</taxon>
        <taxon>Ciliophora</taxon>
        <taxon>Intramacronucleata</taxon>
        <taxon>Spirotrichea</taxon>
        <taxon>Stichotrichia</taxon>
        <taxon>Sporadotrichida</taxon>
        <taxon>Oxytrichidae</taxon>
        <taxon>Stylonychinae</taxon>
        <taxon>Stylonychia</taxon>
    </lineage>
</organism>
<proteinExistence type="predicted"/>
<sequence>MNDKFQQDRSSNTWNERNQYLSTGANTKLDKKRVSSSFSYQSEHLQQNDKYKNDEIDYKTALSDDKRQYRTRSHRSLQEQLNYDDYEELKDDNENQTTVYLSPTKENSFHRRHSTKNQFLPNINEDLQFQFLDSERKQKKGSSDGDEYDQDVQIEQQQYFVNEEKVIKNHLKLNLGLQGAQIIIFILAILIFDWTHLHVTIEKDHVRDYHVTLMQLETDDEYKEVTWLYSLTNSCIDKESGEASSVPDQLCERAGSLFLAGAFTGVGLSICVILNIYITLSLALFIKKFQLSPFQMVIYLKPYSLLVVSMSFIYVADIGLGQYFSMIGIIFAVLSRQHFLKLNRKIIHLSLVKNFMVDEQ</sequence>
<evidence type="ECO:0000313" key="4">
    <source>
        <dbReference type="Proteomes" id="UP000039865"/>
    </source>
</evidence>
<keyword evidence="2" id="KW-0812">Transmembrane</keyword>
<evidence type="ECO:0008006" key="5">
    <source>
        <dbReference type="Google" id="ProtNLM"/>
    </source>
</evidence>
<protein>
    <recommendedName>
        <fullName evidence="5">Transmembrane protein</fullName>
    </recommendedName>
</protein>
<dbReference type="EMBL" id="CCKQ01015720">
    <property type="protein sequence ID" value="CDW87551.1"/>
    <property type="molecule type" value="Genomic_DNA"/>
</dbReference>